<name>A0A6M3M1L3_9ZZZZ</name>
<reference evidence="1" key="1">
    <citation type="submission" date="2020-03" db="EMBL/GenBank/DDBJ databases">
        <title>The deep terrestrial virosphere.</title>
        <authorList>
            <person name="Holmfeldt K."/>
            <person name="Nilsson E."/>
            <person name="Simone D."/>
            <person name="Lopez-Fernandez M."/>
            <person name="Wu X."/>
            <person name="de Brujin I."/>
            <person name="Lundin D."/>
            <person name="Andersson A."/>
            <person name="Bertilsson S."/>
            <person name="Dopson M."/>
        </authorList>
    </citation>
    <scope>NUCLEOTIDE SEQUENCE</scope>
    <source>
        <strain evidence="1">MM171A00707</strain>
    </source>
</reference>
<proteinExistence type="predicted"/>
<dbReference type="AlphaFoldDB" id="A0A6M3M1L3"/>
<protein>
    <submittedName>
        <fullName evidence="1">Uncharacterized protein</fullName>
    </submittedName>
</protein>
<organism evidence="1">
    <name type="scientific">viral metagenome</name>
    <dbReference type="NCBI Taxonomy" id="1070528"/>
    <lineage>
        <taxon>unclassified sequences</taxon>
        <taxon>metagenomes</taxon>
        <taxon>organismal metagenomes</taxon>
    </lineage>
</organism>
<evidence type="ECO:0000313" key="1">
    <source>
        <dbReference type="EMBL" id="QJB00070.1"/>
    </source>
</evidence>
<gene>
    <name evidence="1" type="ORF">MM171A00707_0003</name>
</gene>
<dbReference type="EMBL" id="MT143680">
    <property type="protein sequence ID" value="QJB00070.1"/>
    <property type="molecule type" value="Genomic_DNA"/>
</dbReference>
<accession>A0A6M3M1L3</accession>
<sequence length="90" mass="10282">MSDIKIHESKGKKVTRTFIKIPYEAFAEVLKKDGEAFLEDTENDPLKRQTVWKAAKKLSEMVGKKVTYKAGLLDIEEDKVLSGYLFTVED</sequence>